<reference evidence="2" key="1">
    <citation type="submission" date="2010-03" db="EMBL/GenBank/DDBJ databases">
        <title>Annotation of Blastomyces dermatitidis strain ATCC 18188.</title>
        <authorList>
            <consortium name="The Broad Institute Genome Sequencing Platform"/>
            <consortium name="Broad Institute Genome Sequencing Center for Infectious Disease."/>
            <person name="Cuomo C."/>
            <person name="Klein B."/>
            <person name="Sullivan T."/>
            <person name="Heitman J."/>
            <person name="Young S."/>
            <person name="Zeng Q."/>
            <person name="Gargeya S."/>
            <person name="Alvarado L."/>
            <person name="Berlin A.M."/>
            <person name="Chapman S.B."/>
            <person name="Chen Z."/>
            <person name="Freedman E."/>
            <person name="Gellesch M."/>
            <person name="Goldberg J."/>
            <person name="Griggs A."/>
            <person name="Gujja S."/>
            <person name="Heilman E."/>
            <person name="Heiman D."/>
            <person name="Howarth C."/>
            <person name="Mehta T."/>
            <person name="Neiman D."/>
            <person name="Pearson M."/>
            <person name="Roberts A."/>
            <person name="Saif S."/>
            <person name="Shea T."/>
            <person name="Shenoy N."/>
            <person name="Sisk P."/>
            <person name="Stolte C."/>
            <person name="Sykes S."/>
            <person name="White J."/>
            <person name="Yandava C."/>
            <person name="Haas B."/>
            <person name="Nusbaum C."/>
            <person name="Birren B."/>
        </authorList>
    </citation>
    <scope>NUCLEOTIDE SEQUENCE</scope>
    <source>
        <strain evidence="2">ATCC 18188</strain>
    </source>
</reference>
<evidence type="ECO:0000256" key="1">
    <source>
        <dbReference type="SAM" id="Phobius"/>
    </source>
</evidence>
<keyword evidence="1" id="KW-0472">Membrane</keyword>
<evidence type="ECO:0000313" key="2">
    <source>
        <dbReference type="EMBL" id="KMW67360.1"/>
    </source>
</evidence>
<dbReference type="OrthoDB" id="4190386at2759"/>
<keyword evidence="1" id="KW-0812">Transmembrane</keyword>
<dbReference type="Proteomes" id="UP000007802">
    <property type="component" value="Unassembled WGS sequence"/>
</dbReference>
<sequence>KSEKSLILKTVTLKSLICSFSSIYLSPAQNAAELSLQSLTVSLSSLYEEASVQSLISTIIYLHYTKQLKKEKILYIYFFFYFYYFHYTYNNDFCLS</sequence>
<accession>A0A0J9EQ71</accession>
<keyword evidence="1" id="KW-1133">Transmembrane helix</keyword>
<feature type="transmembrane region" description="Helical" evidence="1">
    <location>
        <begin position="73"/>
        <end position="89"/>
    </location>
</feature>
<dbReference type="EMBL" id="GG749422">
    <property type="protein sequence ID" value="KMW67360.1"/>
    <property type="molecule type" value="Genomic_DNA"/>
</dbReference>
<dbReference type="AlphaFoldDB" id="A0A0J9EQ71"/>
<protein>
    <submittedName>
        <fullName evidence="2">Uncharacterized protein</fullName>
    </submittedName>
</protein>
<feature type="non-terminal residue" evidence="2">
    <location>
        <position position="1"/>
    </location>
</feature>
<feature type="non-terminal residue" evidence="2">
    <location>
        <position position="96"/>
    </location>
</feature>
<name>A0A0J9EQ71_AJEDA</name>
<organism evidence="2">
    <name type="scientific">Ajellomyces dermatitidis (strain ATCC 18188 / CBS 674.68)</name>
    <name type="common">Blastomyces dermatitidis</name>
    <dbReference type="NCBI Taxonomy" id="653446"/>
    <lineage>
        <taxon>Eukaryota</taxon>
        <taxon>Fungi</taxon>
        <taxon>Dikarya</taxon>
        <taxon>Ascomycota</taxon>
        <taxon>Pezizomycotina</taxon>
        <taxon>Eurotiomycetes</taxon>
        <taxon>Eurotiomycetidae</taxon>
        <taxon>Onygenales</taxon>
        <taxon>Ajellomycetaceae</taxon>
        <taxon>Blastomyces</taxon>
    </lineage>
</organism>
<gene>
    <name evidence="2" type="ORF">BDDG_12075</name>
</gene>
<proteinExistence type="predicted"/>